<evidence type="ECO:0000313" key="2">
    <source>
        <dbReference type="EMBL" id="UOF02353.1"/>
    </source>
</evidence>
<proteinExistence type="predicted"/>
<evidence type="ECO:0000256" key="1">
    <source>
        <dbReference type="SAM" id="SignalP"/>
    </source>
</evidence>
<protein>
    <recommendedName>
        <fullName evidence="4">Outer membrane beta-barrel domain-containing protein</fullName>
    </recommendedName>
</protein>
<gene>
    <name evidence="2" type="ORF">MNR06_05235</name>
</gene>
<feature type="signal peptide" evidence="1">
    <location>
        <begin position="1"/>
        <end position="25"/>
    </location>
</feature>
<dbReference type="EMBL" id="CP093442">
    <property type="protein sequence ID" value="UOF02353.1"/>
    <property type="molecule type" value="Genomic_DNA"/>
</dbReference>
<sequence>MQISKTIQFVLIFLSLLSAPTLVQAAGTDRDGDYEEVSYDDLLNELNAKKKNLVKTSTSSFDDVRLHAGIGYVNSFMNIATNNRNFNRHASGIQLSMGMDLFSPHWFAEGVFRNYGVTDTGSEELTMREIDLKIGHSNLLESIWNYSVSAGLSNRFMKFQDPAKNIDVNDTTPSLVISTGFHAQVHKNLSLGAEVSARNAVISRTADKNSFDFAFRLNTSL</sequence>
<accession>A0ABY4CFN3</accession>
<dbReference type="RefSeq" id="WP_243539600.1">
    <property type="nucleotide sequence ID" value="NZ_CP093442.1"/>
</dbReference>
<evidence type="ECO:0000313" key="3">
    <source>
        <dbReference type="Proteomes" id="UP000830116"/>
    </source>
</evidence>
<feature type="chain" id="PRO_5045425184" description="Outer membrane beta-barrel domain-containing protein" evidence="1">
    <location>
        <begin position="26"/>
        <end position="221"/>
    </location>
</feature>
<dbReference type="Proteomes" id="UP000830116">
    <property type="component" value="Chromosome"/>
</dbReference>
<evidence type="ECO:0008006" key="4">
    <source>
        <dbReference type="Google" id="ProtNLM"/>
    </source>
</evidence>
<dbReference type="InterPro" id="IPR011250">
    <property type="entry name" value="OMP/PagP_B-barrel"/>
</dbReference>
<keyword evidence="1" id="KW-0732">Signal</keyword>
<dbReference type="SUPFAM" id="SSF56925">
    <property type="entry name" value="OMPA-like"/>
    <property type="match status" value="1"/>
</dbReference>
<organism evidence="2 3">
    <name type="scientific">Bdellovibrio reynosensis</name>
    <dbReference type="NCBI Taxonomy" id="2835041"/>
    <lineage>
        <taxon>Bacteria</taxon>
        <taxon>Pseudomonadati</taxon>
        <taxon>Bdellovibrionota</taxon>
        <taxon>Bdellovibrionia</taxon>
        <taxon>Bdellovibrionales</taxon>
        <taxon>Pseudobdellovibrionaceae</taxon>
        <taxon>Bdellovibrio</taxon>
    </lineage>
</organism>
<keyword evidence="3" id="KW-1185">Reference proteome</keyword>
<name>A0ABY4CFN3_9BACT</name>
<reference evidence="2" key="1">
    <citation type="submission" date="2022-03" db="EMBL/GenBank/DDBJ databases">
        <title>Genome Identification and Characterization of new species Bdellovibrio reynosense LBG001 sp. nov. from a Mexico soil sample.</title>
        <authorList>
            <person name="Camilli A."/>
            <person name="Ajao Y."/>
            <person name="Guo X."/>
        </authorList>
    </citation>
    <scope>NUCLEOTIDE SEQUENCE</scope>
    <source>
        <strain evidence="2">LBG001</strain>
    </source>
</reference>